<keyword evidence="3" id="KW-1185">Reference proteome</keyword>
<evidence type="ECO:0000313" key="3">
    <source>
        <dbReference type="Proteomes" id="UP000620133"/>
    </source>
</evidence>
<protein>
    <submittedName>
        <fullName evidence="2">PadR family transcriptional regulator</fullName>
    </submittedName>
</protein>
<sequence length="118" mass="13911">MADIRKQIKKGLLEIAVLDLLLEDDSYGYVIIQKLKEYSDGIFDLKEGTLYPILYRLEDSKYIESYWKTMNELRSKPRKYYKITNEGRKVFSEILEDYNFITGGLNSILNRRKEGKGV</sequence>
<dbReference type="RefSeq" id="WP_176239090.1">
    <property type="nucleotide sequence ID" value="NZ_AP024412.1"/>
</dbReference>
<dbReference type="SUPFAM" id="SSF46785">
    <property type="entry name" value="Winged helix' DNA-binding domain"/>
    <property type="match status" value="1"/>
</dbReference>
<dbReference type="Gene3D" id="1.10.10.10">
    <property type="entry name" value="Winged helix-like DNA-binding domain superfamily/Winged helix DNA-binding domain"/>
    <property type="match status" value="1"/>
</dbReference>
<dbReference type="KEGG" id="manr:MPAN_001100"/>
<dbReference type="AlphaFoldDB" id="A0A7U9THA2"/>
<dbReference type="PANTHER" id="PTHR33169">
    <property type="entry name" value="PADR-FAMILY TRANSCRIPTIONAL REGULATOR"/>
    <property type="match status" value="1"/>
</dbReference>
<dbReference type="PANTHER" id="PTHR33169:SF14">
    <property type="entry name" value="TRANSCRIPTIONAL REGULATOR RV3488"/>
    <property type="match status" value="1"/>
</dbReference>
<evidence type="ECO:0000259" key="1">
    <source>
        <dbReference type="Pfam" id="PF03551"/>
    </source>
</evidence>
<dbReference type="EMBL" id="AP024412">
    <property type="protein sequence ID" value="BCR35217.1"/>
    <property type="molecule type" value="Genomic_DNA"/>
</dbReference>
<name>A0A7U9THA2_9MOLU</name>
<dbReference type="InterPro" id="IPR052509">
    <property type="entry name" value="Metal_resp_DNA-bind_regulator"/>
</dbReference>
<feature type="domain" description="Transcription regulator PadR N-terminal" evidence="1">
    <location>
        <begin position="17"/>
        <end position="92"/>
    </location>
</feature>
<organism evidence="2 3">
    <name type="scientific">Mariniplasma anaerobium</name>
    <dbReference type="NCBI Taxonomy" id="2735436"/>
    <lineage>
        <taxon>Bacteria</taxon>
        <taxon>Bacillati</taxon>
        <taxon>Mycoplasmatota</taxon>
        <taxon>Mollicutes</taxon>
        <taxon>Acholeplasmatales</taxon>
        <taxon>Acholeplasmataceae</taxon>
        <taxon>Mariniplasma</taxon>
    </lineage>
</organism>
<dbReference type="InterPro" id="IPR036388">
    <property type="entry name" value="WH-like_DNA-bd_sf"/>
</dbReference>
<gene>
    <name evidence="2" type="ORF">MPAN_001100</name>
</gene>
<evidence type="ECO:0000313" key="2">
    <source>
        <dbReference type="EMBL" id="BCR35217.1"/>
    </source>
</evidence>
<proteinExistence type="predicted"/>
<accession>A0A7U9THA2</accession>
<reference evidence="2" key="1">
    <citation type="submission" date="2021-01" db="EMBL/GenBank/DDBJ databases">
        <title>Draft genome sequence of Acholeplasmataceae bacterium strain Mahy22.</title>
        <authorList>
            <person name="Watanabe M."/>
            <person name="Kojima H."/>
            <person name="Fukui M."/>
        </authorList>
    </citation>
    <scope>NUCLEOTIDE SEQUENCE</scope>
    <source>
        <strain evidence="2">Mahy22</strain>
    </source>
</reference>
<dbReference type="InterPro" id="IPR005149">
    <property type="entry name" value="Tscrpt_reg_PadR_N"/>
</dbReference>
<dbReference type="Proteomes" id="UP000620133">
    <property type="component" value="Chromosome"/>
</dbReference>
<dbReference type="InterPro" id="IPR036390">
    <property type="entry name" value="WH_DNA-bd_sf"/>
</dbReference>
<dbReference type="Pfam" id="PF03551">
    <property type="entry name" value="PadR"/>
    <property type="match status" value="1"/>
</dbReference>